<reference evidence="1" key="1">
    <citation type="submission" date="2020-03" db="EMBL/GenBank/DDBJ databases">
        <title>The deep terrestrial virosphere.</title>
        <authorList>
            <person name="Holmfeldt K."/>
            <person name="Nilsson E."/>
            <person name="Simone D."/>
            <person name="Lopez-Fernandez M."/>
            <person name="Wu X."/>
            <person name="de Brujin I."/>
            <person name="Lundin D."/>
            <person name="Andersson A."/>
            <person name="Bertilsson S."/>
            <person name="Dopson M."/>
        </authorList>
    </citation>
    <scope>NUCLEOTIDE SEQUENCE</scope>
    <source>
        <strain evidence="1">MM415A02282</strain>
    </source>
</reference>
<gene>
    <name evidence="1" type="ORF">MM415A02282_0008</name>
</gene>
<protein>
    <submittedName>
        <fullName evidence="1">Putative structural protein</fullName>
    </submittedName>
</protein>
<evidence type="ECO:0000313" key="1">
    <source>
        <dbReference type="EMBL" id="QJA73668.1"/>
    </source>
</evidence>
<sequence>MAYNAGVKQSYTGGSTGVMYTDRRDFYLTPNTVAELYKTASPFTSVLGRFGTKRTYDPDFKLFEHRAGWLNMKCYLAQATAALTEGTAITTVRLDNGAGALTGYFSTETEAEGTVLDVWDSTCTTHKTTGYISIITKGTTYHTVSYYPIWVAVSGTTAFADNDVAFIQTNAREEGGKATHAWDSPMEVVYNTSAIMKTSLEITGTLLAMSQLRGGSNELARFRDLKAKEHKIKQAKALYFSRRYGGTDEAIGGTTPDKFVGPNGRRVRTMHGIIPVIEDYNSASNVHNITMASYTWDDFVDDIVVWFEYSNDNMVKWLFCGDAVMAFFSKIGSSGFIDGGTFQLNLNMNASETKLGINVNTLETGMGSIRLVRDQLFSKGFNDTVGSVRPFTGWGVLVDPENISKVVFRPDKYQTGLADNSYGGELLLEQYFSDWGLGITLAETHHMLKFA</sequence>
<dbReference type="Pfam" id="PF17236">
    <property type="entry name" value="SU10_MCP"/>
    <property type="match status" value="1"/>
</dbReference>
<dbReference type="InterPro" id="IPR035198">
    <property type="entry name" value="SU10_MCP"/>
</dbReference>
<proteinExistence type="predicted"/>
<accession>A0A6M3JW71</accession>
<dbReference type="AlphaFoldDB" id="A0A6M3JW71"/>
<dbReference type="EMBL" id="MT142043">
    <property type="protein sequence ID" value="QJA73668.1"/>
    <property type="molecule type" value="Genomic_DNA"/>
</dbReference>
<name>A0A6M3JW71_9ZZZZ</name>
<organism evidence="1">
    <name type="scientific">viral metagenome</name>
    <dbReference type="NCBI Taxonomy" id="1070528"/>
    <lineage>
        <taxon>unclassified sequences</taxon>
        <taxon>metagenomes</taxon>
        <taxon>organismal metagenomes</taxon>
    </lineage>
</organism>